<dbReference type="SUPFAM" id="SSF55781">
    <property type="entry name" value="GAF domain-like"/>
    <property type="match status" value="1"/>
</dbReference>
<dbReference type="InterPro" id="IPR043128">
    <property type="entry name" value="Rev_trsase/Diguanyl_cyclase"/>
</dbReference>
<dbReference type="InterPro" id="IPR000160">
    <property type="entry name" value="GGDEF_dom"/>
</dbReference>
<dbReference type="Pfam" id="PF13426">
    <property type="entry name" value="PAS_9"/>
    <property type="match status" value="1"/>
</dbReference>
<dbReference type="CDD" id="cd01948">
    <property type="entry name" value="EAL"/>
    <property type="match status" value="1"/>
</dbReference>
<dbReference type="Pfam" id="PF00563">
    <property type="entry name" value="EAL"/>
    <property type="match status" value="1"/>
</dbReference>
<dbReference type="GO" id="GO:0006355">
    <property type="term" value="P:regulation of DNA-templated transcription"/>
    <property type="evidence" value="ECO:0007669"/>
    <property type="project" value="InterPro"/>
</dbReference>
<sequence>MSGTSNKPNRLAHIAALVGAGATAATVAHLASGRKSSAPSEAPTLAPRGGMPFATDSAFVGLIESVAAATAKAETVDGAVQACIEHVCRWTGWPVGHAYIAGKSDHDPLQPSNNWYLGHPTKFESFRAATLSTPLAPGIGLPGRVAATGRPAWIVDVTCDANFPRAEAGAEVGLRGAFSFPIPIGEKTFAVIECFSLQAVTPDDRLLEVTAHVGRQLGRQIASTQLADALRESEIRFRSVAESANDAIIAADQRGDIISWNRGAELMFGFGESEVVGRPLSILMPERFRPMHDAGIARVADGGMAASRLIGQTVEVVGLRKDGREFPLELSLAMWETAGARFFSGIIRDISERKKAEEKLKAVLETAPDPIVEVNQDGTIGFANARTDKLFGYDREQILGRPVEELFAERTRTVVAERFAAVLASTESDSQVALGMGLELWGQRKDGTEFPVDVMLSVLHTDDGVVVTSIIRDITERKRFENQLQHLADHDALTELFNRRRFDQELAEYVAYTARYGGKGSIFLLDLDRFKYVNDTRGHKAGDEVIRAVGRALHDSVRKTDVVARLGGDEFAVLLRDADRDTAERIAEGMLETIRERRLPLEGQRISMTTSIGIVCFDDEEPRVEDLMVSADLAMYAAKEAGGNRYHVATSDGGEYVSGMQVRLNWADQIRRALDDDRFVLYCQPILELASDSITQYELLLRMIGDDGEIIMPAAFIDTAERFGLIQEIDQWVARKAIHLLAEHDVRLEVNVSGKSMGDLAIPELVEREIALTGIDPSRLVFEITETAAIANMEQARAFAERLTRLGCRFALDDFGAGFSSFYYLKYLPLDYLKIDGDFIRSLTSSITDQLVVKSMVDIARGMGMKTIAEFVEAEETVCMLREKGVDYSQGYYHGAPRPVATEFAQIGVPR</sequence>
<name>A0A9X3S2R5_9ACTN</name>
<dbReference type="PANTHER" id="PTHR44757">
    <property type="entry name" value="DIGUANYLATE CYCLASE DGCP"/>
    <property type="match status" value="1"/>
</dbReference>
<dbReference type="SUPFAM" id="SSF55073">
    <property type="entry name" value="Nucleotide cyclase"/>
    <property type="match status" value="1"/>
</dbReference>
<feature type="domain" description="PAS" evidence="1">
    <location>
        <begin position="356"/>
        <end position="426"/>
    </location>
</feature>
<comment type="caution">
    <text evidence="5">The sequence shown here is derived from an EMBL/GenBank/DDBJ whole genome shotgun (WGS) entry which is preliminary data.</text>
</comment>
<dbReference type="AlphaFoldDB" id="A0A9X3S2R5"/>
<dbReference type="SMART" id="SM00086">
    <property type="entry name" value="PAC"/>
    <property type="match status" value="2"/>
</dbReference>
<dbReference type="InterPro" id="IPR003018">
    <property type="entry name" value="GAF"/>
</dbReference>
<evidence type="ECO:0000259" key="2">
    <source>
        <dbReference type="PROSITE" id="PS50113"/>
    </source>
</evidence>
<dbReference type="Gene3D" id="3.30.450.40">
    <property type="match status" value="1"/>
</dbReference>
<dbReference type="CDD" id="cd01949">
    <property type="entry name" value="GGDEF"/>
    <property type="match status" value="1"/>
</dbReference>
<dbReference type="NCBIfam" id="TIGR00254">
    <property type="entry name" value="GGDEF"/>
    <property type="match status" value="1"/>
</dbReference>
<dbReference type="InterPro" id="IPR035919">
    <property type="entry name" value="EAL_sf"/>
</dbReference>
<dbReference type="InterPro" id="IPR001610">
    <property type="entry name" value="PAC"/>
</dbReference>
<dbReference type="PROSITE" id="PS50112">
    <property type="entry name" value="PAS"/>
    <property type="match status" value="2"/>
</dbReference>
<dbReference type="FunFam" id="3.30.70.270:FF:000001">
    <property type="entry name" value="Diguanylate cyclase domain protein"/>
    <property type="match status" value="1"/>
</dbReference>
<dbReference type="RefSeq" id="WP_270041813.1">
    <property type="nucleotide sequence ID" value="NZ_JAPDOD010000019.1"/>
</dbReference>
<dbReference type="InterPro" id="IPR001633">
    <property type="entry name" value="EAL_dom"/>
</dbReference>
<dbReference type="InterPro" id="IPR052155">
    <property type="entry name" value="Biofilm_reg_signaling"/>
</dbReference>
<dbReference type="PROSITE" id="PS50887">
    <property type="entry name" value="GGDEF"/>
    <property type="match status" value="1"/>
</dbReference>
<evidence type="ECO:0000259" key="1">
    <source>
        <dbReference type="PROSITE" id="PS50112"/>
    </source>
</evidence>
<protein>
    <submittedName>
        <fullName evidence="5">EAL domain-containing protein</fullName>
    </submittedName>
</protein>
<organism evidence="5 6">
    <name type="scientific">Solirubrobacter ginsenosidimutans</name>
    <dbReference type="NCBI Taxonomy" id="490573"/>
    <lineage>
        <taxon>Bacteria</taxon>
        <taxon>Bacillati</taxon>
        <taxon>Actinomycetota</taxon>
        <taxon>Thermoleophilia</taxon>
        <taxon>Solirubrobacterales</taxon>
        <taxon>Solirubrobacteraceae</taxon>
        <taxon>Solirubrobacter</taxon>
    </lineage>
</organism>
<dbReference type="InterPro" id="IPR029016">
    <property type="entry name" value="GAF-like_dom_sf"/>
</dbReference>
<feature type="domain" description="PAC" evidence="2">
    <location>
        <begin position="436"/>
        <end position="486"/>
    </location>
</feature>
<dbReference type="Gene3D" id="3.20.20.450">
    <property type="entry name" value="EAL domain"/>
    <property type="match status" value="1"/>
</dbReference>
<dbReference type="SUPFAM" id="SSF141868">
    <property type="entry name" value="EAL domain-like"/>
    <property type="match status" value="1"/>
</dbReference>
<dbReference type="SMART" id="SM00052">
    <property type="entry name" value="EAL"/>
    <property type="match status" value="1"/>
</dbReference>
<keyword evidence="6" id="KW-1185">Reference proteome</keyword>
<dbReference type="InterPro" id="IPR013767">
    <property type="entry name" value="PAS_fold"/>
</dbReference>
<reference evidence="5" key="1">
    <citation type="submission" date="2022-10" db="EMBL/GenBank/DDBJ databases">
        <title>The WGS of Solirubrobacter ginsenosidimutans DSM 21036.</title>
        <authorList>
            <person name="Jiang Z."/>
        </authorList>
    </citation>
    <scope>NUCLEOTIDE SEQUENCE</scope>
    <source>
        <strain evidence="5">DSM 21036</strain>
    </source>
</reference>
<evidence type="ECO:0000313" key="6">
    <source>
        <dbReference type="Proteomes" id="UP001149140"/>
    </source>
</evidence>
<dbReference type="InterPro" id="IPR029787">
    <property type="entry name" value="Nucleotide_cyclase"/>
</dbReference>
<proteinExistence type="predicted"/>
<dbReference type="PROSITE" id="PS50883">
    <property type="entry name" value="EAL"/>
    <property type="match status" value="1"/>
</dbReference>
<dbReference type="PANTHER" id="PTHR44757:SF4">
    <property type="entry name" value="DIGUANYLATE CYCLASE DGCE-RELATED"/>
    <property type="match status" value="1"/>
</dbReference>
<dbReference type="Proteomes" id="UP001149140">
    <property type="component" value="Unassembled WGS sequence"/>
</dbReference>
<dbReference type="NCBIfam" id="TIGR00229">
    <property type="entry name" value="sensory_box"/>
    <property type="match status" value="2"/>
</dbReference>
<dbReference type="InterPro" id="IPR035965">
    <property type="entry name" value="PAS-like_dom_sf"/>
</dbReference>
<dbReference type="SUPFAM" id="SSF55785">
    <property type="entry name" value="PYP-like sensor domain (PAS domain)"/>
    <property type="match status" value="2"/>
</dbReference>
<dbReference type="CDD" id="cd00130">
    <property type="entry name" value="PAS"/>
    <property type="match status" value="2"/>
</dbReference>
<gene>
    <name evidence="5" type="ORF">OM076_20020</name>
</gene>
<feature type="domain" description="GGDEF" evidence="4">
    <location>
        <begin position="518"/>
        <end position="651"/>
    </location>
</feature>
<dbReference type="Gene3D" id="3.30.70.270">
    <property type="match status" value="1"/>
</dbReference>
<dbReference type="SMART" id="SM00091">
    <property type="entry name" value="PAS"/>
    <property type="match status" value="2"/>
</dbReference>
<dbReference type="InterPro" id="IPR000700">
    <property type="entry name" value="PAS-assoc_C"/>
</dbReference>
<feature type="domain" description="PAC" evidence="2">
    <location>
        <begin position="312"/>
        <end position="362"/>
    </location>
</feature>
<dbReference type="SMART" id="SM00267">
    <property type="entry name" value="GGDEF"/>
    <property type="match status" value="1"/>
</dbReference>
<dbReference type="PROSITE" id="PS50113">
    <property type="entry name" value="PAC"/>
    <property type="match status" value="2"/>
</dbReference>
<dbReference type="Pfam" id="PF00990">
    <property type="entry name" value="GGDEF"/>
    <property type="match status" value="1"/>
</dbReference>
<dbReference type="Pfam" id="PF13185">
    <property type="entry name" value="GAF_2"/>
    <property type="match status" value="1"/>
</dbReference>
<dbReference type="SMART" id="SM00065">
    <property type="entry name" value="GAF"/>
    <property type="match status" value="1"/>
</dbReference>
<accession>A0A9X3S2R5</accession>
<evidence type="ECO:0000259" key="4">
    <source>
        <dbReference type="PROSITE" id="PS50887"/>
    </source>
</evidence>
<evidence type="ECO:0000313" key="5">
    <source>
        <dbReference type="EMBL" id="MDA0162572.1"/>
    </source>
</evidence>
<dbReference type="InterPro" id="IPR000014">
    <property type="entry name" value="PAS"/>
</dbReference>
<dbReference type="Gene3D" id="3.30.450.20">
    <property type="entry name" value="PAS domain"/>
    <property type="match status" value="2"/>
</dbReference>
<feature type="domain" description="EAL" evidence="3">
    <location>
        <begin position="663"/>
        <end position="911"/>
    </location>
</feature>
<dbReference type="Pfam" id="PF00989">
    <property type="entry name" value="PAS"/>
    <property type="match status" value="1"/>
</dbReference>
<feature type="domain" description="PAS" evidence="1">
    <location>
        <begin position="233"/>
        <end position="303"/>
    </location>
</feature>
<evidence type="ECO:0000259" key="3">
    <source>
        <dbReference type="PROSITE" id="PS50883"/>
    </source>
</evidence>
<dbReference type="EMBL" id="JAPDOD010000019">
    <property type="protein sequence ID" value="MDA0162572.1"/>
    <property type="molecule type" value="Genomic_DNA"/>
</dbReference>